<dbReference type="AlphaFoldDB" id="A0A9D1GRT1"/>
<feature type="chain" id="PRO_5038393423" description="Lipoprotein" evidence="1">
    <location>
        <begin position="25"/>
        <end position="286"/>
    </location>
</feature>
<reference evidence="2" key="2">
    <citation type="journal article" date="2021" name="PeerJ">
        <title>Extensive microbial diversity within the chicken gut microbiome revealed by metagenomics and culture.</title>
        <authorList>
            <person name="Gilroy R."/>
            <person name="Ravi A."/>
            <person name="Getino M."/>
            <person name="Pursley I."/>
            <person name="Horton D.L."/>
            <person name="Alikhan N.F."/>
            <person name="Baker D."/>
            <person name="Gharbi K."/>
            <person name="Hall N."/>
            <person name="Watson M."/>
            <person name="Adriaenssens E.M."/>
            <person name="Foster-Nyarko E."/>
            <person name="Jarju S."/>
            <person name="Secka A."/>
            <person name="Antonio M."/>
            <person name="Oren A."/>
            <person name="Chaudhuri R.R."/>
            <person name="La Ragione R."/>
            <person name="Hildebrand F."/>
            <person name="Pallen M.J."/>
        </authorList>
    </citation>
    <scope>NUCLEOTIDE SEQUENCE</scope>
    <source>
        <strain evidence="2">ChiW17-6978</strain>
    </source>
</reference>
<evidence type="ECO:0008006" key="4">
    <source>
        <dbReference type="Google" id="ProtNLM"/>
    </source>
</evidence>
<feature type="signal peptide" evidence="1">
    <location>
        <begin position="1"/>
        <end position="24"/>
    </location>
</feature>
<sequence>MKKIKQLMGIGLVIMALCACTAKKGTIEGNYKEPTVQELETAMQTVNAETLFGDPTKEDWHYTTEFDFSMDFAYKFSGQEMKVSADLAYQLELTDPDSASVKGKGDLGIEFQVKENGKTEKDKASGTLYNDSDYFYFNSQDEKMKISFESLFSSFPIGLAENEETQLDAQALLDYCDQYHLTLGLDTKNGLKMKLSASKKTLTSFLNEMDPTIAQIAFYMDTFVADFYIHINQDGILEAIAATINCSLNQEGMELSLNMTFDADLTNRTVTLPNDLISYPEIDSIF</sequence>
<keyword evidence="1" id="KW-0732">Signal</keyword>
<dbReference type="EMBL" id="DVLF01000148">
    <property type="protein sequence ID" value="HIT50308.1"/>
    <property type="molecule type" value="Genomic_DNA"/>
</dbReference>
<evidence type="ECO:0000313" key="3">
    <source>
        <dbReference type="Proteomes" id="UP000886758"/>
    </source>
</evidence>
<evidence type="ECO:0000313" key="2">
    <source>
        <dbReference type="EMBL" id="HIT50308.1"/>
    </source>
</evidence>
<dbReference type="PROSITE" id="PS51257">
    <property type="entry name" value="PROKAR_LIPOPROTEIN"/>
    <property type="match status" value="1"/>
</dbReference>
<evidence type="ECO:0000256" key="1">
    <source>
        <dbReference type="SAM" id="SignalP"/>
    </source>
</evidence>
<protein>
    <recommendedName>
        <fullName evidence="4">Lipoprotein</fullName>
    </recommendedName>
</protein>
<name>A0A9D1GRT1_9MOLU</name>
<organism evidence="2 3">
    <name type="scientific">Candidatus Pelethenecus faecipullorum</name>
    <dbReference type="NCBI Taxonomy" id="2840900"/>
    <lineage>
        <taxon>Bacteria</taxon>
        <taxon>Bacillati</taxon>
        <taxon>Mycoplasmatota</taxon>
        <taxon>Mollicutes</taxon>
        <taxon>Candidatus Pelethenecus</taxon>
    </lineage>
</organism>
<gene>
    <name evidence="2" type="ORF">IAD46_04710</name>
</gene>
<reference evidence="2" key="1">
    <citation type="submission" date="2020-10" db="EMBL/GenBank/DDBJ databases">
        <authorList>
            <person name="Gilroy R."/>
        </authorList>
    </citation>
    <scope>NUCLEOTIDE SEQUENCE</scope>
    <source>
        <strain evidence="2">ChiW17-6978</strain>
    </source>
</reference>
<dbReference type="Proteomes" id="UP000886758">
    <property type="component" value="Unassembled WGS sequence"/>
</dbReference>
<comment type="caution">
    <text evidence="2">The sequence shown here is derived from an EMBL/GenBank/DDBJ whole genome shotgun (WGS) entry which is preliminary data.</text>
</comment>
<proteinExistence type="predicted"/>
<accession>A0A9D1GRT1</accession>